<protein>
    <submittedName>
        <fullName evidence="1">Uncharacterized protein</fullName>
    </submittedName>
</protein>
<keyword evidence="2" id="KW-1185">Reference proteome</keyword>
<name>A0A0C9UPX3_SPHS4</name>
<proteinExistence type="predicted"/>
<dbReference type="HOGENOM" id="CLU_3088801_0_0_1"/>
<gene>
    <name evidence="1" type="ORF">M422DRAFT_267281</name>
</gene>
<organism evidence="1 2">
    <name type="scientific">Sphaerobolus stellatus (strain SS14)</name>
    <dbReference type="NCBI Taxonomy" id="990650"/>
    <lineage>
        <taxon>Eukaryota</taxon>
        <taxon>Fungi</taxon>
        <taxon>Dikarya</taxon>
        <taxon>Basidiomycota</taxon>
        <taxon>Agaricomycotina</taxon>
        <taxon>Agaricomycetes</taxon>
        <taxon>Phallomycetidae</taxon>
        <taxon>Geastrales</taxon>
        <taxon>Sphaerobolaceae</taxon>
        <taxon>Sphaerobolus</taxon>
    </lineage>
</organism>
<dbReference type="Proteomes" id="UP000054279">
    <property type="component" value="Unassembled WGS sequence"/>
</dbReference>
<evidence type="ECO:0000313" key="2">
    <source>
        <dbReference type="Proteomes" id="UP000054279"/>
    </source>
</evidence>
<dbReference type="EMBL" id="KN837248">
    <property type="protein sequence ID" value="KIJ31072.1"/>
    <property type="molecule type" value="Genomic_DNA"/>
</dbReference>
<evidence type="ECO:0000313" key="1">
    <source>
        <dbReference type="EMBL" id="KIJ31072.1"/>
    </source>
</evidence>
<reference evidence="1 2" key="1">
    <citation type="submission" date="2014-06" db="EMBL/GenBank/DDBJ databases">
        <title>Evolutionary Origins and Diversification of the Mycorrhizal Mutualists.</title>
        <authorList>
            <consortium name="DOE Joint Genome Institute"/>
            <consortium name="Mycorrhizal Genomics Consortium"/>
            <person name="Kohler A."/>
            <person name="Kuo A."/>
            <person name="Nagy L.G."/>
            <person name="Floudas D."/>
            <person name="Copeland A."/>
            <person name="Barry K.W."/>
            <person name="Cichocki N."/>
            <person name="Veneault-Fourrey C."/>
            <person name="LaButti K."/>
            <person name="Lindquist E.A."/>
            <person name="Lipzen A."/>
            <person name="Lundell T."/>
            <person name="Morin E."/>
            <person name="Murat C."/>
            <person name="Riley R."/>
            <person name="Ohm R."/>
            <person name="Sun H."/>
            <person name="Tunlid A."/>
            <person name="Henrissat B."/>
            <person name="Grigoriev I.V."/>
            <person name="Hibbett D.S."/>
            <person name="Martin F."/>
        </authorList>
    </citation>
    <scope>NUCLEOTIDE SEQUENCE [LARGE SCALE GENOMIC DNA]</scope>
    <source>
        <strain evidence="1 2">SS14</strain>
    </source>
</reference>
<sequence length="52" mass="6167">MYLEQYDSKIRRQLTINLAPTLNEIPPLQKDTGWHVFLGDVITVREKTTYPY</sequence>
<dbReference type="AlphaFoldDB" id="A0A0C9UPX3"/>
<accession>A0A0C9UPX3</accession>